<organism evidence="2 3">
    <name type="scientific">Pasteurella multocida</name>
    <dbReference type="NCBI Taxonomy" id="747"/>
    <lineage>
        <taxon>Bacteria</taxon>
        <taxon>Pseudomonadati</taxon>
        <taxon>Pseudomonadota</taxon>
        <taxon>Gammaproteobacteria</taxon>
        <taxon>Pasteurellales</taxon>
        <taxon>Pasteurellaceae</taxon>
        <taxon>Pasteurella</taxon>
    </lineage>
</organism>
<name>A0A9X3USS7_PASMD</name>
<feature type="domain" description="BRCT" evidence="1">
    <location>
        <begin position="97"/>
        <end position="167"/>
    </location>
</feature>
<dbReference type="RefSeq" id="WP_229026014.1">
    <property type="nucleotide sequence ID" value="NZ_JADMLJ010000004.1"/>
</dbReference>
<accession>A0A9X3USS7</accession>
<dbReference type="InterPro" id="IPR001357">
    <property type="entry name" value="BRCT_dom"/>
</dbReference>
<evidence type="ECO:0000313" key="2">
    <source>
        <dbReference type="EMBL" id="MDA5622691.1"/>
    </source>
</evidence>
<sequence>MDKCFVYINTHKEIKAYFIKNINQKNNGYFSGMSEDYQRYLTFRTDRVIKYFDTLLQAQEFVDNIPIEIKNKFFDLISSQCKTLSSQCKTLRTHSTTFCFTGFKKAQKDALIKLANENNLRVVGDVSPNVNYLVACENSKTIGPRKLAKAEQFGIKLIYEDQFFYMIETGEIPE</sequence>
<comment type="caution">
    <text evidence="2">The sequence shown here is derived from an EMBL/GenBank/DDBJ whole genome shotgun (WGS) entry which is preliminary data.</text>
</comment>
<dbReference type="Pfam" id="PF00533">
    <property type="entry name" value="BRCT"/>
    <property type="match status" value="1"/>
</dbReference>
<dbReference type="EMBL" id="JANJHC010000006">
    <property type="protein sequence ID" value="MDA5622691.1"/>
    <property type="molecule type" value="Genomic_DNA"/>
</dbReference>
<evidence type="ECO:0000259" key="1">
    <source>
        <dbReference type="Pfam" id="PF00533"/>
    </source>
</evidence>
<proteinExistence type="predicted"/>
<dbReference type="SUPFAM" id="SSF52113">
    <property type="entry name" value="BRCT domain"/>
    <property type="match status" value="1"/>
</dbReference>
<gene>
    <name evidence="2" type="ORF">NM948_03900</name>
</gene>
<dbReference type="AlphaFoldDB" id="A0A9X3USS7"/>
<evidence type="ECO:0000313" key="3">
    <source>
        <dbReference type="Proteomes" id="UP001145481"/>
    </source>
</evidence>
<reference evidence="2" key="1">
    <citation type="submission" date="2022-07" db="EMBL/GenBank/DDBJ databases">
        <title>Genome-based characterization of novel serogroup A variants of Pasteurella multocida.</title>
        <authorList>
            <person name="Prajapati A."/>
            <person name="Yogisharadhya R."/>
            <person name="Mohanty N."/>
            <person name="Chanda M."/>
            <person name="Mendem S.K."/>
            <person name="Siddaramappa S."/>
            <person name="Shivachandra S.B."/>
        </authorList>
    </citation>
    <scope>NUCLEOTIDE SEQUENCE</scope>
    <source>
        <strain evidence="2">NIVEDIPm19</strain>
    </source>
</reference>
<protein>
    <recommendedName>
        <fullName evidence="1">BRCT domain-containing protein</fullName>
    </recommendedName>
</protein>
<dbReference type="Gene3D" id="3.40.50.10190">
    <property type="entry name" value="BRCT domain"/>
    <property type="match status" value="1"/>
</dbReference>
<dbReference type="Proteomes" id="UP001145481">
    <property type="component" value="Unassembled WGS sequence"/>
</dbReference>
<dbReference type="InterPro" id="IPR036420">
    <property type="entry name" value="BRCT_dom_sf"/>
</dbReference>